<name>A0ACB0LGQ6_TRIPR</name>
<accession>A0ACB0LGQ6</accession>
<reference evidence="1" key="1">
    <citation type="submission" date="2023-10" db="EMBL/GenBank/DDBJ databases">
        <authorList>
            <person name="Rodriguez Cubillos JULIANA M."/>
            <person name="De Vega J."/>
        </authorList>
    </citation>
    <scope>NUCLEOTIDE SEQUENCE</scope>
</reference>
<keyword evidence="2" id="KW-1185">Reference proteome</keyword>
<evidence type="ECO:0000313" key="1">
    <source>
        <dbReference type="EMBL" id="CAJ2667823.1"/>
    </source>
</evidence>
<comment type="caution">
    <text evidence="1">The sequence shown here is derived from an EMBL/GenBank/DDBJ whole genome shotgun (WGS) entry which is preliminary data.</text>
</comment>
<dbReference type="Proteomes" id="UP001177021">
    <property type="component" value="Unassembled WGS sequence"/>
</dbReference>
<gene>
    <name evidence="1" type="ORF">MILVUS5_LOCUS32344</name>
</gene>
<organism evidence="1 2">
    <name type="scientific">Trifolium pratense</name>
    <name type="common">Red clover</name>
    <dbReference type="NCBI Taxonomy" id="57577"/>
    <lineage>
        <taxon>Eukaryota</taxon>
        <taxon>Viridiplantae</taxon>
        <taxon>Streptophyta</taxon>
        <taxon>Embryophyta</taxon>
        <taxon>Tracheophyta</taxon>
        <taxon>Spermatophyta</taxon>
        <taxon>Magnoliopsida</taxon>
        <taxon>eudicotyledons</taxon>
        <taxon>Gunneridae</taxon>
        <taxon>Pentapetalae</taxon>
        <taxon>rosids</taxon>
        <taxon>fabids</taxon>
        <taxon>Fabales</taxon>
        <taxon>Fabaceae</taxon>
        <taxon>Papilionoideae</taxon>
        <taxon>50 kb inversion clade</taxon>
        <taxon>NPAAA clade</taxon>
        <taxon>Hologalegina</taxon>
        <taxon>IRL clade</taxon>
        <taxon>Trifolieae</taxon>
        <taxon>Trifolium</taxon>
    </lineage>
</organism>
<dbReference type="EMBL" id="CASHSV030000513">
    <property type="protein sequence ID" value="CAJ2667823.1"/>
    <property type="molecule type" value="Genomic_DNA"/>
</dbReference>
<evidence type="ECO:0000313" key="2">
    <source>
        <dbReference type="Proteomes" id="UP001177021"/>
    </source>
</evidence>
<sequence>MAGSSSSSKIPPFMFRHLQIVGNEMEFPESQLTLLPEKMVDFDSLKENGYDVKPYFSAQGWNKYFDMLNGPIYPDLLKKFWMKARVFSKYEAKQEELAAIERNPSLKGKTRKEMGLLEFTGTQIRSNICGINLTFSPIHFNALLGLDNSGLVLDDFEKDTRFREELLHRMCIDMKLKGKVKGLTDECRVLFKIILSTISPRVGGTDTISWPHRHLIYFLLTERKVNLGKYFFERICEAIFQSKSQRKTTIVYPRLLSDLLYQGHIVQNLKKFYPELMAQKLSPEVLNASFLTKMHLINTKLVQPKQEFRVRLEDRLYVDGYPVISEADAEHIIQDYLEVLRQEGFVVDRSMVPPAPVNMYNPKRKPKRKAEQEKPDLLAQKKVKVEQSMAEQRTKRKHEETANKAAEGASKKPIVVEEDSSSEESESEDDTESDEETLVSRLKRRPAPISKDKGKSTKYVFNENEIGIGYTKPLRTILPTSDIPTSDNPLSELEKHLSPDPLNNQTFTQKPSSPPKTKSPQPQPQKESPTIPSSEPKSSIPVTKPTSPTKQPSPLKSSEPTPEHKSPAPSPAPSPEHIYPESTSDISSSEPTPEPHPNPSAEHASPERIHTCAPKPSDAEVVIIDNPATETPNLSTLPNPSPSSSNPFSNLSTQFHDDLLRLSKIKDRFLVCPSDVDLEVSSIKARICNALDGAAEKIKAVVGRRDLDVISCMRESMARAALKRLTTFNHAESERAKLEALADAEHRLNAFKVIWIDSKLFQSLEDQRSESERLEEAAARVAQLANELHQEDISEDDVLASQNQEDVLMIDYPEEGEPSDKGKAPLVEDQAPVIEDQAPVMANQLQIFQEALREQQEGLERQRAAQETLETKVDGLVSNVGSLNDKFDQLLAFLKKP</sequence>
<proteinExistence type="predicted"/>
<protein>
    <submittedName>
        <fullName evidence="1">Uncharacterized protein</fullName>
    </submittedName>
</protein>